<dbReference type="GO" id="GO:0019646">
    <property type="term" value="P:aerobic electron transport chain"/>
    <property type="evidence" value="ECO:0007669"/>
    <property type="project" value="InterPro"/>
</dbReference>
<evidence type="ECO:0000256" key="6">
    <source>
        <dbReference type="RuleBase" id="RU003376"/>
    </source>
</evidence>
<gene>
    <name evidence="9" type="ORF">GP644_03355</name>
</gene>
<comment type="similarity">
    <text evidence="2 6">Belongs to the cytochrome c oxidase subunit 3 family.</text>
</comment>
<feature type="transmembrane region" description="Helical" evidence="7">
    <location>
        <begin position="83"/>
        <end position="101"/>
    </location>
</feature>
<keyword evidence="4 7" id="KW-1133">Transmembrane helix</keyword>
<dbReference type="Proteomes" id="UP000441586">
    <property type="component" value="Unassembled WGS sequence"/>
</dbReference>
<feature type="transmembrane region" description="Helical" evidence="7">
    <location>
        <begin position="196"/>
        <end position="215"/>
    </location>
</feature>
<comment type="caution">
    <text evidence="9">The sequence shown here is derived from an EMBL/GenBank/DDBJ whole genome shotgun (WGS) entry which is preliminary data.</text>
</comment>
<reference evidence="9 10" key="1">
    <citation type="submission" date="2019-12" db="EMBL/GenBank/DDBJ databases">
        <authorList>
            <person name="Zhang Y.-J."/>
        </authorList>
    </citation>
    <scope>NUCLEOTIDE SEQUENCE [LARGE SCALE GENOMIC DNA]</scope>
    <source>
        <strain evidence="9 10">H18S-6</strain>
    </source>
</reference>
<evidence type="ECO:0000313" key="9">
    <source>
        <dbReference type="EMBL" id="KAE9632821.1"/>
    </source>
</evidence>
<protein>
    <submittedName>
        <fullName evidence="9">Cytochrome-c oxidase</fullName>
    </submittedName>
</protein>
<keyword evidence="3 6" id="KW-0812">Transmembrane</keyword>
<dbReference type="PROSITE" id="PS50253">
    <property type="entry name" value="COX3"/>
    <property type="match status" value="1"/>
</dbReference>
<dbReference type="InterPro" id="IPR000298">
    <property type="entry name" value="Cyt_c_oxidase-like_su3"/>
</dbReference>
<dbReference type="Pfam" id="PF00510">
    <property type="entry name" value="COX3"/>
    <property type="match status" value="1"/>
</dbReference>
<dbReference type="GO" id="GO:0004129">
    <property type="term" value="F:cytochrome-c oxidase activity"/>
    <property type="evidence" value="ECO:0007669"/>
    <property type="project" value="InterPro"/>
</dbReference>
<dbReference type="PANTHER" id="PTHR11403">
    <property type="entry name" value="CYTOCHROME C OXIDASE SUBUNIT III"/>
    <property type="match status" value="1"/>
</dbReference>
<feature type="transmembrane region" description="Helical" evidence="7">
    <location>
        <begin position="113"/>
        <end position="131"/>
    </location>
</feature>
<evidence type="ECO:0000256" key="1">
    <source>
        <dbReference type="ARBA" id="ARBA00004141"/>
    </source>
</evidence>
<dbReference type="EMBL" id="WSFO01000001">
    <property type="protein sequence ID" value="KAE9632821.1"/>
    <property type="molecule type" value="Genomic_DNA"/>
</dbReference>
<dbReference type="SUPFAM" id="SSF81452">
    <property type="entry name" value="Cytochrome c oxidase subunit III-like"/>
    <property type="match status" value="1"/>
</dbReference>
<evidence type="ECO:0000256" key="5">
    <source>
        <dbReference type="ARBA" id="ARBA00023136"/>
    </source>
</evidence>
<organism evidence="9 10">
    <name type="scientific">Parasedimentitalea maritima</name>
    <dbReference type="NCBI Taxonomy" id="2578117"/>
    <lineage>
        <taxon>Bacteria</taxon>
        <taxon>Pseudomonadati</taxon>
        <taxon>Pseudomonadota</taxon>
        <taxon>Alphaproteobacteria</taxon>
        <taxon>Rhodobacterales</taxon>
        <taxon>Paracoccaceae</taxon>
        <taxon>Parasedimentitalea</taxon>
    </lineage>
</organism>
<dbReference type="InterPro" id="IPR035973">
    <property type="entry name" value="Cyt_c_oxidase_su3-like_sf"/>
</dbReference>
<evidence type="ECO:0000256" key="3">
    <source>
        <dbReference type="ARBA" id="ARBA00022692"/>
    </source>
</evidence>
<dbReference type="GO" id="GO:0005886">
    <property type="term" value="C:plasma membrane"/>
    <property type="evidence" value="ECO:0007669"/>
    <property type="project" value="UniProtKB-SubCell"/>
</dbReference>
<dbReference type="InterPro" id="IPR024791">
    <property type="entry name" value="Cyt_c/ubiquinol_Oxase_su3"/>
</dbReference>
<evidence type="ECO:0000259" key="8">
    <source>
        <dbReference type="PROSITE" id="PS50253"/>
    </source>
</evidence>
<feature type="domain" description="Heme-copper oxidase subunit III family profile" evidence="8">
    <location>
        <begin position="1"/>
        <end position="217"/>
    </location>
</feature>
<accession>A0A6A4RPD0</accession>
<dbReference type="Gene3D" id="1.20.120.80">
    <property type="entry name" value="Cytochrome c oxidase, subunit III, four-helix bundle"/>
    <property type="match status" value="1"/>
</dbReference>
<comment type="subcellular location">
    <subcellularLocation>
        <location evidence="6">Cell membrane</location>
        <topology evidence="6">Multi-pass membrane protein</topology>
    </subcellularLocation>
    <subcellularLocation>
        <location evidence="1">Membrane</location>
        <topology evidence="1">Multi-pass membrane protein</topology>
    </subcellularLocation>
</comment>
<dbReference type="InterPro" id="IPR013833">
    <property type="entry name" value="Cyt_c_oxidase_su3_a-hlx"/>
</dbReference>
<evidence type="ECO:0000256" key="2">
    <source>
        <dbReference type="ARBA" id="ARBA00010581"/>
    </source>
</evidence>
<dbReference type="PANTHER" id="PTHR11403:SF10">
    <property type="entry name" value="CYTOCHROME C OXIDASE"/>
    <property type="match status" value="1"/>
</dbReference>
<sequence>MTVILTFLAAIAGIAGWWLSRQGLMSKPWLESVGPVPQTEPSHPPPYRLGTAVLLAVIGGLFAMLGSAFVMQIDETPWQLTPLPNLVWLNTGLLLLSSLALHFASRDDGQSRQIWLVVGSVTAVGFLLGQLQIWTTLTQNGYELSGAPAASFFYLITGLHGLHILGGLVALGWVWLRLSQTDERTDREAPIGLCALYWHGLLVIWLLLLALLLGLGNEFLALCRSALT</sequence>
<name>A0A6A4RPD0_9RHOB</name>
<proteinExistence type="inferred from homology"/>
<evidence type="ECO:0000256" key="7">
    <source>
        <dbReference type="SAM" id="Phobius"/>
    </source>
</evidence>
<evidence type="ECO:0000256" key="4">
    <source>
        <dbReference type="ARBA" id="ARBA00022989"/>
    </source>
</evidence>
<dbReference type="AlphaFoldDB" id="A0A6A4RPD0"/>
<dbReference type="RefSeq" id="WP_158977017.1">
    <property type="nucleotide sequence ID" value="NZ_WSFO01000001.1"/>
</dbReference>
<keyword evidence="5 7" id="KW-0472">Membrane</keyword>
<evidence type="ECO:0000313" key="10">
    <source>
        <dbReference type="Proteomes" id="UP000441586"/>
    </source>
</evidence>
<feature type="transmembrane region" description="Helical" evidence="7">
    <location>
        <begin position="152"/>
        <end position="176"/>
    </location>
</feature>
<feature type="transmembrane region" description="Helical" evidence="7">
    <location>
        <begin position="46"/>
        <end position="71"/>
    </location>
</feature>